<evidence type="ECO:0000256" key="5">
    <source>
        <dbReference type="ARBA" id="ARBA00022692"/>
    </source>
</evidence>
<dbReference type="PANTHER" id="PTHR43357:SF4">
    <property type="entry name" value="INNER MEMBRANE ABC TRANSPORTER PERMEASE PROTEIN YDCV"/>
    <property type="match status" value="1"/>
</dbReference>
<name>A0A8D5FUM9_9BACT</name>
<dbReference type="RefSeq" id="WP_228854408.1">
    <property type="nucleotide sequence ID" value="NZ_AP024086.1"/>
</dbReference>
<protein>
    <submittedName>
        <fullName evidence="10">ABC transporter permease</fullName>
    </submittedName>
</protein>
<organism evidence="10 11">
    <name type="scientific">Desulfomarina profundi</name>
    <dbReference type="NCBI Taxonomy" id="2772557"/>
    <lineage>
        <taxon>Bacteria</taxon>
        <taxon>Pseudomonadati</taxon>
        <taxon>Thermodesulfobacteriota</taxon>
        <taxon>Desulfobulbia</taxon>
        <taxon>Desulfobulbales</taxon>
        <taxon>Desulfobulbaceae</taxon>
        <taxon>Desulfomarina</taxon>
    </lineage>
</organism>
<keyword evidence="2 8" id="KW-0813">Transport</keyword>
<comment type="similarity">
    <text evidence="8">Belongs to the binding-protein-dependent transport system permease family.</text>
</comment>
<evidence type="ECO:0000259" key="9">
    <source>
        <dbReference type="PROSITE" id="PS50928"/>
    </source>
</evidence>
<feature type="transmembrane region" description="Helical" evidence="8">
    <location>
        <begin position="202"/>
        <end position="229"/>
    </location>
</feature>
<keyword evidence="5 8" id="KW-0812">Transmembrane</keyword>
<dbReference type="InterPro" id="IPR000515">
    <property type="entry name" value="MetI-like"/>
</dbReference>
<keyword evidence="6 8" id="KW-1133">Transmembrane helix</keyword>
<dbReference type="CDD" id="cd06261">
    <property type="entry name" value="TM_PBP2"/>
    <property type="match status" value="1"/>
</dbReference>
<keyword evidence="3" id="KW-1003">Cell membrane</keyword>
<dbReference type="GO" id="GO:0055085">
    <property type="term" value="P:transmembrane transport"/>
    <property type="evidence" value="ECO:0007669"/>
    <property type="project" value="InterPro"/>
</dbReference>
<sequence>MFNHRNFLLSAPVRLLAPALVLIVLLFVGGLILGFLQALGYTPDEGLGSLTFAHFIAVFTDPDFIQSLSLSFTISLISTLLAAVISVFLAPTLVYGAEKSRLLHFILQVPLTVPHLVVAVSFLFLLSPSGVISRLCSFFGFLDSPSSFPLLINDDYNIGILLVYIWKEIPFITFMLLAVLTNTGPELNEVGATLYGSPFQRFCHITLPILWPSLGGASLIVFAFTFGAFEVPYLLGKTYPVSLPVWGYKLYSDIDLLARPEGIAIGLIITMLVALLIWFSQLLIQFGYRRGILS</sequence>
<comment type="subcellular location">
    <subcellularLocation>
        <location evidence="1">Cell inner membrane</location>
        <topology evidence="1">Multi-pass membrane protein</topology>
    </subcellularLocation>
    <subcellularLocation>
        <location evidence="8">Cell membrane</location>
        <topology evidence="8">Multi-pass membrane protein</topology>
    </subcellularLocation>
</comment>
<evidence type="ECO:0000313" key="10">
    <source>
        <dbReference type="EMBL" id="BCL62004.1"/>
    </source>
</evidence>
<dbReference type="PANTHER" id="PTHR43357">
    <property type="entry name" value="INNER MEMBRANE ABC TRANSPORTER PERMEASE PROTEIN YDCV"/>
    <property type="match status" value="1"/>
</dbReference>
<proteinExistence type="inferred from homology"/>
<dbReference type="Proteomes" id="UP000826725">
    <property type="component" value="Chromosome"/>
</dbReference>
<evidence type="ECO:0000256" key="8">
    <source>
        <dbReference type="RuleBase" id="RU363032"/>
    </source>
</evidence>
<evidence type="ECO:0000256" key="7">
    <source>
        <dbReference type="ARBA" id="ARBA00023136"/>
    </source>
</evidence>
<dbReference type="KEGG" id="dbk:DGMP_26970"/>
<accession>A0A8D5FUM9</accession>
<feature type="transmembrane region" description="Helical" evidence="8">
    <location>
        <begin position="161"/>
        <end position="181"/>
    </location>
</feature>
<evidence type="ECO:0000256" key="4">
    <source>
        <dbReference type="ARBA" id="ARBA00022519"/>
    </source>
</evidence>
<keyword evidence="4" id="KW-0997">Cell inner membrane</keyword>
<evidence type="ECO:0000256" key="6">
    <source>
        <dbReference type="ARBA" id="ARBA00022989"/>
    </source>
</evidence>
<keyword evidence="7 8" id="KW-0472">Membrane</keyword>
<evidence type="ECO:0000313" key="11">
    <source>
        <dbReference type="Proteomes" id="UP000826725"/>
    </source>
</evidence>
<feature type="transmembrane region" description="Helical" evidence="8">
    <location>
        <begin position="72"/>
        <end position="95"/>
    </location>
</feature>
<feature type="transmembrane region" description="Helical" evidence="8">
    <location>
        <begin position="263"/>
        <end position="284"/>
    </location>
</feature>
<dbReference type="GO" id="GO:0005886">
    <property type="term" value="C:plasma membrane"/>
    <property type="evidence" value="ECO:0007669"/>
    <property type="project" value="UniProtKB-SubCell"/>
</dbReference>
<feature type="transmembrane region" description="Helical" evidence="8">
    <location>
        <begin position="12"/>
        <end position="36"/>
    </location>
</feature>
<gene>
    <name evidence="10" type="primary">potB</name>
    <name evidence="10" type="ORF">DGMP_26970</name>
</gene>
<feature type="domain" description="ABC transmembrane type-1" evidence="9">
    <location>
        <begin position="68"/>
        <end position="280"/>
    </location>
</feature>
<evidence type="ECO:0000256" key="2">
    <source>
        <dbReference type="ARBA" id="ARBA00022448"/>
    </source>
</evidence>
<dbReference type="PROSITE" id="PS50928">
    <property type="entry name" value="ABC_TM1"/>
    <property type="match status" value="1"/>
</dbReference>
<keyword evidence="11" id="KW-1185">Reference proteome</keyword>
<dbReference type="Pfam" id="PF00528">
    <property type="entry name" value="BPD_transp_1"/>
    <property type="match status" value="1"/>
</dbReference>
<evidence type="ECO:0000256" key="3">
    <source>
        <dbReference type="ARBA" id="ARBA00022475"/>
    </source>
</evidence>
<evidence type="ECO:0000256" key="1">
    <source>
        <dbReference type="ARBA" id="ARBA00004429"/>
    </source>
</evidence>
<dbReference type="EMBL" id="AP024086">
    <property type="protein sequence ID" value="BCL62004.1"/>
    <property type="molecule type" value="Genomic_DNA"/>
</dbReference>
<reference evidence="10" key="1">
    <citation type="submission" date="2020-09" db="EMBL/GenBank/DDBJ databases">
        <title>Desulfogranum mesoprofundum gen. nov., sp. nov., a novel mesophilic, sulfate-reducing chemolithoautotroph isolated from a deep-sea hydrothermal vent chimney in the Suiyo Seamount.</title>
        <authorList>
            <person name="Hashimoto Y."/>
            <person name="Nakagawa S."/>
        </authorList>
    </citation>
    <scope>NUCLEOTIDE SEQUENCE</scope>
    <source>
        <strain evidence="10">KT2</strain>
    </source>
</reference>
<dbReference type="AlphaFoldDB" id="A0A8D5FUM9"/>